<proteinExistence type="predicted"/>
<reference evidence="5" key="1">
    <citation type="submission" date="2013-09" db="EMBL/GenBank/DDBJ databases">
        <title>Corchorus olitorius genome sequencing.</title>
        <authorList>
            <person name="Alam M."/>
            <person name="Haque M.S."/>
            <person name="Islam M.S."/>
            <person name="Emdad E.M."/>
            <person name="Islam M.M."/>
            <person name="Ahmed B."/>
            <person name="Halim A."/>
            <person name="Hossen Q.M.M."/>
            <person name="Hossain M.Z."/>
            <person name="Ahmed R."/>
            <person name="Khan M.M."/>
            <person name="Islam R."/>
            <person name="Rashid M.M."/>
            <person name="Khan S.A."/>
            <person name="Rahman M.S."/>
            <person name="Alam M."/>
            <person name="Yahiya A.S."/>
            <person name="Khan M.S."/>
            <person name="Azam M.S."/>
            <person name="Haque T."/>
            <person name="Lashkar M.Z.H."/>
            <person name="Akhand A.I."/>
            <person name="Morshed G."/>
            <person name="Roy S."/>
            <person name="Uddin K.S."/>
            <person name="Rabeya T."/>
            <person name="Hossain A.S."/>
            <person name="Chowdhury A."/>
            <person name="Snigdha A.R."/>
            <person name="Mortoza M.S."/>
            <person name="Matin S.A."/>
            <person name="Hoque S.M.E."/>
            <person name="Islam M.K."/>
            <person name="Roy D.K."/>
            <person name="Haider R."/>
            <person name="Moosa M.M."/>
            <person name="Elias S.M."/>
            <person name="Hasan A.M."/>
            <person name="Jahan S."/>
            <person name="Shafiuddin M."/>
            <person name="Mahmood N."/>
            <person name="Shommy N.S."/>
        </authorList>
    </citation>
    <scope>NUCLEOTIDE SEQUENCE [LARGE SCALE GENOMIC DNA]</scope>
    <source>
        <strain evidence="5">cv. O-4</strain>
    </source>
</reference>
<dbReference type="SUPFAM" id="SSF81383">
    <property type="entry name" value="F-box domain"/>
    <property type="match status" value="1"/>
</dbReference>
<dbReference type="STRING" id="93759.A0A1R3JAT5"/>
<dbReference type="OrthoDB" id="599103at2759"/>
<dbReference type="InterPro" id="IPR051304">
    <property type="entry name" value="SCF_F-box_domain"/>
</dbReference>
<keyword evidence="5" id="KW-1185">Reference proteome</keyword>
<accession>A0A1R3JAT5</accession>
<dbReference type="PANTHER" id="PTHR47123:SF9">
    <property type="entry name" value="F-BOX PROTEIN SKIP23-LIKE"/>
    <property type="match status" value="1"/>
</dbReference>
<dbReference type="AlphaFoldDB" id="A0A1R3JAT5"/>
<evidence type="ECO:0000259" key="2">
    <source>
        <dbReference type="Pfam" id="PF00646"/>
    </source>
</evidence>
<feature type="domain" description="F-box" evidence="2">
    <location>
        <begin position="4"/>
        <end position="39"/>
    </location>
</feature>
<dbReference type="PANTHER" id="PTHR47123">
    <property type="entry name" value="F-BOX PROTEIN SKIP23"/>
    <property type="match status" value="1"/>
</dbReference>
<evidence type="ECO:0000313" key="5">
    <source>
        <dbReference type="Proteomes" id="UP000187203"/>
    </source>
</evidence>
<dbReference type="Proteomes" id="UP000187203">
    <property type="component" value="Unassembled WGS sequence"/>
</dbReference>
<evidence type="ECO:0008006" key="6">
    <source>
        <dbReference type="Google" id="ProtNLM"/>
    </source>
</evidence>
<evidence type="ECO:0000259" key="3">
    <source>
        <dbReference type="Pfam" id="PF03478"/>
    </source>
</evidence>
<protein>
    <recommendedName>
        <fullName evidence="6">F-box domain-containing protein</fullName>
    </recommendedName>
</protein>
<dbReference type="EMBL" id="AWUE01016405">
    <property type="protein sequence ID" value="OMO91935.1"/>
    <property type="molecule type" value="Genomic_DNA"/>
</dbReference>
<dbReference type="InterPro" id="IPR036047">
    <property type="entry name" value="F-box-like_dom_sf"/>
</dbReference>
<gene>
    <name evidence="4" type="ORF">COLO4_18004</name>
</gene>
<dbReference type="Pfam" id="PF03478">
    <property type="entry name" value="Beta-prop_KIB1-4"/>
    <property type="match status" value="1"/>
</dbReference>
<feature type="compositionally biased region" description="Basic and acidic residues" evidence="1">
    <location>
        <begin position="396"/>
        <end position="409"/>
    </location>
</feature>
<feature type="compositionally biased region" description="Polar residues" evidence="1">
    <location>
        <begin position="377"/>
        <end position="395"/>
    </location>
</feature>
<sequence>MADWSQLPPELLTLITKRLETRLAVLRFRSVCSSWRSSIPPKLYPLPKFLPSKTKGRFEYSLSHITRNTIYLVRLPGNQTSDPRCCWLVKIRDGTDRVGMRLLNPLSDSELKPLPVNFPKVFDLTSFQVIELGHEFVARHDVHMDHPLEPQSRDYRRKVALMWFDNGDFIMLALFSFSIDYLAFLRSGEKDWTLLENVYLNVQDIISFNGKFYAIQQDGRTIIIDHSLNVNSIEQSGSHNSSKFLVQSDANLLAIEMIFNSSAGGDNVVGFRIFRLDEEEKKWHEIESLGDKVLLLGLRQAISVSASELSWGKGNLIFYSIGKDKAMFVFDLENNSTSRLENCPAYFNLFWPPPKWVISSTLPKEVESKASDLVVSSPESLTSSRETMSNSTSEISTRKLGGECNERRASSAGQKMGSKRPSPSSKFSFKFCCS</sequence>
<dbReference type="InterPro" id="IPR001810">
    <property type="entry name" value="F-box_dom"/>
</dbReference>
<evidence type="ECO:0000313" key="4">
    <source>
        <dbReference type="EMBL" id="OMO91935.1"/>
    </source>
</evidence>
<dbReference type="InterPro" id="IPR005174">
    <property type="entry name" value="KIB1-4_b-propeller"/>
</dbReference>
<dbReference type="Gene3D" id="1.20.1280.50">
    <property type="match status" value="1"/>
</dbReference>
<name>A0A1R3JAT5_9ROSI</name>
<organism evidence="4 5">
    <name type="scientific">Corchorus olitorius</name>
    <dbReference type="NCBI Taxonomy" id="93759"/>
    <lineage>
        <taxon>Eukaryota</taxon>
        <taxon>Viridiplantae</taxon>
        <taxon>Streptophyta</taxon>
        <taxon>Embryophyta</taxon>
        <taxon>Tracheophyta</taxon>
        <taxon>Spermatophyta</taxon>
        <taxon>Magnoliopsida</taxon>
        <taxon>eudicotyledons</taxon>
        <taxon>Gunneridae</taxon>
        <taxon>Pentapetalae</taxon>
        <taxon>rosids</taxon>
        <taxon>malvids</taxon>
        <taxon>Malvales</taxon>
        <taxon>Malvaceae</taxon>
        <taxon>Grewioideae</taxon>
        <taxon>Apeibeae</taxon>
        <taxon>Corchorus</taxon>
    </lineage>
</organism>
<feature type="compositionally biased region" description="Low complexity" evidence="1">
    <location>
        <begin position="419"/>
        <end position="434"/>
    </location>
</feature>
<comment type="caution">
    <text evidence="4">The sequence shown here is derived from an EMBL/GenBank/DDBJ whole genome shotgun (WGS) entry which is preliminary data.</text>
</comment>
<dbReference type="Pfam" id="PF00646">
    <property type="entry name" value="F-box"/>
    <property type="match status" value="1"/>
</dbReference>
<feature type="region of interest" description="Disordered" evidence="1">
    <location>
        <begin position="377"/>
        <end position="434"/>
    </location>
</feature>
<evidence type="ECO:0000256" key="1">
    <source>
        <dbReference type="SAM" id="MobiDB-lite"/>
    </source>
</evidence>
<feature type="domain" description="KIB1-4 beta-propeller" evidence="3">
    <location>
        <begin position="65"/>
        <end position="331"/>
    </location>
</feature>